<reference evidence="1 2" key="1">
    <citation type="journal article" date="2012" name="Science">
        <title>Ecological populations of bacteria act as socially cohesive units of antibiotic production and resistance.</title>
        <authorList>
            <person name="Cordero O.X."/>
            <person name="Wildschutte H."/>
            <person name="Kirkup B."/>
            <person name="Proehl S."/>
            <person name="Ngo L."/>
            <person name="Hussain F."/>
            <person name="Le Roux F."/>
            <person name="Mincer T."/>
            <person name="Polz M.F."/>
        </authorList>
    </citation>
    <scope>NUCLEOTIDE SEQUENCE [LARGE SCALE GENOMIC DNA]</scope>
    <source>
        <strain evidence="1 2">FS-238</strain>
    </source>
</reference>
<protein>
    <recommendedName>
        <fullName evidence="3">Integrase</fullName>
    </recommendedName>
</protein>
<proteinExistence type="predicted"/>
<dbReference type="EMBL" id="AJYS02000052">
    <property type="protein sequence ID" value="OEE40934.1"/>
    <property type="molecule type" value="Genomic_DNA"/>
</dbReference>
<dbReference type="AlphaFoldDB" id="A0A853R6G8"/>
<gene>
    <name evidence="1" type="ORF">A1QS_13805</name>
</gene>
<sequence>MSIRNLKDGHKKPWLCERYPQGRSGKRIRKRFATKGEALAFEKFTMAEVDEKPWLGDKVELRSLVYMIDLWQERHGQSLAHSKYIEPLNKRQKIKRWRRKLVTL</sequence>
<keyword evidence="2" id="KW-1185">Reference proteome</keyword>
<comment type="caution">
    <text evidence="1">The sequence shown here is derived from an EMBL/GenBank/DDBJ whole genome shotgun (WGS) entry which is preliminary data.</text>
</comment>
<evidence type="ECO:0000313" key="1">
    <source>
        <dbReference type="EMBL" id="OEE40934.1"/>
    </source>
</evidence>
<name>A0A853R6G8_9VIBR</name>
<dbReference type="Proteomes" id="UP000094808">
    <property type="component" value="Unassembled WGS sequence"/>
</dbReference>
<evidence type="ECO:0000313" key="2">
    <source>
        <dbReference type="Proteomes" id="UP000094808"/>
    </source>
</evidence>
<evidence type="ECO:0008006" key="3">
    <source>
        <dbReference type="Google" id="ProtNLM"/>
    </source>
</evidence>
<organism evidence="1 2">
    <name type="scientific">Vibrio ordalii FS-238</name>
    <dbReference type="NCBI Taxonomy" id="617133"/>
    <lineage>
        <taxon>Bacteria</taxon>
        <taxon>Pseudomonadati</taxon>
        <taxon>Pseudomonadota</taxon>
        <taxon>Gammaproteobacteria</taxon>
        <taxon>Vibrionales</taxon>
        <taxon>Vibrionaceae</taxon>
        <taxon>Vibrio</taxon>
    </lineage>
</organism>
<accession>A0A853R6G8</accession>